<evidence type="ECO:0000313" key="2">
    <source>
        <dbReference type="Proteomes" id="UP000255326"/>
    </source>
</evidence>
<name>A0A370GDN2_9BACI</name>
<evidence type="ECO:0000313" key="1">
    <source>
        <dbReference type="EMBL" id="RDI41912.1"/>
    </source>
</evidence>
<dbReference type="AlphaFoldDB" id="A0A370GDN2"/>
<dbReference type="Proteomes" id="UP000255326">
    <property type="component" value="Unassembled WGS sequence"/>
</dbReference>
<gene>
    <name evidence="1" type="ORF">DFR59_10671</name>
</gene>
<dbReference type="EMBL" id="QQAY01000006">
    <property type="protein sequence ID" value="RDI41912.1"/>
    <property type="molecule type" value="Genomic_DNA"/>
</dbReference>
<accession>A0A370GDN2</accession>
<sequence length="81" mass="9345">MVPVIPRFLSNPAALGSYFLGDYGAGFPLAHKNMVLSHKPPWPAHSWIFSRIEIGERRISMIFWRIAHPDRGKTPRFSCYF</sequence>
<organism evidence="1 2">
    <name type="scientific">Falsibacillus pallidus</name>
    <dbReference type="NCBI Taxonomy" id="493781"/>
    <lineage>
        <taxon>Bacteria</taxon>
        <taxon>Bacillati</taxon>
        <taxon>Bacillota</taxon>
        <taxon>Bacilli</taxon>
        <taxon>Bacillales</taxon>
        <taxon>Bacillaceae</taxon>
        <taxon>Falsibacillus</taxon>
    </lineage>
</organism>
<keyword evidence="2" id="KW-1185">Reference proteome</keyword>
<comment type="caution">
    <text evidence="1">The sequence shown here is derived from an EMBL/GenBank/DDBJ whole genome shotgun (WGS) entry which is preliminary data.</text>
</comment>
<reference evidence="1 2" key="1">
    <citation type="submission" date="2018-07" db="EMBL/GenBank/DDBJ databases">
        <title>Genomic Encyclopedia of Type Strains, Phase IV (KMG-IV): sequencing the most valuable type-strain genomes for metagenomic binning, comparative biology and taxonomic classification.</title>
        <authorList>
            <person name="Goeker M."/>
        </authorList>
    </citation>
    <scope>NUCLEOTIDE SEQUENCE [LARGE SCALE GENOMIC DNA]</scope>
    <source>
        <strain evidence="1 2">DSM 25281</strain>
    </source>
</reference>
<protein>
    <submittedName>
        <fullName evidence="1">Uncharacterized protein</fullName>
    </submittedName>
</protein>
<proteinExistence type="predicted"/>